<protein>
    <recommendedName>
        <fullName evidence="5">PQQ-binding-like beta-propeller repeat protein</fullName>
    </recommendedName>
</protein>
<evidence type="ECO:0000313" key="4">
    <source>
        <dbReference type="Proteomes" id="UP000824496"/>
    </source>
</evidence>
<feature type="compositionally biased region" description="Low complexity" evidence="1">
    <location>
        <begin position="26"/>
        <end position="37"/>
    </location>
</feature>
<keyword evidence="4" id="KW-1185">Reference proteome</keyword>
<keyword evidence="2" id="KW-1133">Transmembrane helix</keyword>
<keyword evidence="2" id="KW-0812">Transmembrane</keyword>
<feature type="region of interest" description="Disordered" evidence="1">
    <location>
        <begin position="577"/>
        <end position="604"/>
    </location>
</feature>
<dbReference type="InterPro" id="IPR015943">
    <property type="entry name" value="WD40/YVTN_repeat-like_dom_sf"/>
</dbReference>
<feature type="transmembrane region" description="Helical" evidence="2">
    <location>
        <begin position="49"/>
        <end position="75"/>
    </location>
</feature>
<evidence type="ECO:0000256" key="2">
    <source>
        <dbReference type="SAM" id="Phobius"/>
    </source>
</evidence>
<keyword evidence="2" id="KW-0472">Membrane</keyword>
<dbReference type="EMBL" id="AP025017">
    <property type="protein sequence ID" value="BDA64368.1"/>
    <property type="molecule type" value="Genomic_DNA"/>
</dbReference>
<proteinExistence type="predicted"/>
<feature type="transmembrane region" description="Helical" evidence="2">
    <location>
        <begin position="165"/>
        <end position="183"/>
    </location>
</feature>
<sequence length="604" mass="64277">MLPMPRSSLDSGPYEGGAPSPSQDTPRGAGPEQEQGPPRGPSPTVAGRTVMCTAAALLLTTSGVMLALVIAFWGTGITGIPERPLDHLPEGPHTIPAWITAIGLGALTAGKLWVRADTMSPAPGPQRGARILGVLALVLAVGWALLLAQPKGLVDPPLLVDAQRLVPIAAVIGGIGILLLPAAPPSRSQSAPRAESPCVSAHFGARLRPGRRTAVIAGAALASAALTGGAALGSRGWLSTLRRGGLEEPWPPGTSSDPAWGSTMPWDDDESKLEGVFAGARGPLALWWRFRKDDYISGWCLAALEAKDGRVLWRREGIRIRESWMPWLSNRYLDSPVLATTSPDGRLIAVGTRAHQGPGASGDTRFSVIVLDTATGEEVSRVSGEGQTALLALTNTHLALQTAPTPNSSNQVIDVWDIATGRMLWSRRELKWLIGGGASHLYLASSENFREMRENNDIPTGLVDIVEASSGRRTNQVADVCLESQEGHDERILTYAGWVWCRRTGPDPSEGSDWLLQPETGERIELEPGKVGSVYLTVDGWCLFTSWPRTRDQLEVQDDDGATTAPGEVSVILLPQGAVLDQPNPPTVEATDTGVQLRNRGDDD</sequence>
<evidence type="ECO:0000313" key="3">
    <source>
        <dbReference type="EMBL" id="BDA64368.1"/>
    </source>
</evidence>
<reference evidence="3 4" key="1">
    <citation type="submission" date="2021-08" db="EMBL/GenBank/DDBJ databases">
        <title>Whole genome sequence of novel Actinomyces species strain MAS-1.</title>
        <authorList>
            <person name="Saito M."/>
            <person name="Kuwahara N."/>
            <person name="Takizawa T."/>
            <person name="Gotouda H."/>
            <person name="Ochiai T."/>
        </authorList>
    </citation>
    <scope>NUCLEOTIDE SEQUENCE [LARGE SCALE GENOMIC DNA]</scope>
    <source>
        <strain evidence="3 4">MAS-1</strain>
    </source>
</reference>
<accession>A0ABN6K7N6</accession>
<feature type="region of interest" description="Disordered" evidence="1">
    <location>
        <begin position="1"/>
        <end position="46"/>
    </location>
</feature>
<organism evidence="3 4">
    <name type="scientific">Actinomyces capricornis</name>
    <dbReference type="NCBI Taxonomy" id="2755559"/>
    <lineage>
        <taxon>Bacteria</taxon>
        <taxon>Bacillati</taxon>
        <taxon>Actinomycetota</taxon>
        <taxon>Actinomycetes</taxon>
        <taxon>Actinomycetales</taxon>
        <taxon>Actinomycetaceae</taxon>
        <taxon>Actinomyces</taxon>
    </lineage>
</organism>
<dbReference type="SUPFAM" id="SSF50998">
    <property type="entry name" value="Quinoprotein alcohol dehydrogenase-like"/>
    <property type="match status" value="1"/>
</dbReference>
<evidence type="ECO:0000256" key="1">
    <source>
        <dbReference type="SAM" id="MobiDB-lite"/>
    </source>
</evidence>
<name>A0ABN6K7N6_9ACTO</name>
<dbReference type="Gene3D" id="2.130.10.10">
    <property type="entry name" value="YVTN repeat-like/Quinoprotein amine dehydrogenase"/>
    <property type="match status" value="1"/>
</dbReference>
<feature type="transmembrane region" description="Helical" evidence="2">
    <location>
        <begin position="128"/>
        <end position="145"/>
    </location>
</feature>
<dbReference type="Proteomes" id="UP000824496">
    <property type="component" value="Chromosome"/>
</dbReference>
<gene>
    <name evidence="3" type="ORF">MANAM107_12020</name>
</gene>
<feature type="transmembrane region" description="Helical" evidence="2">
    <location>
        <begin position="95"/>
        <end position="116"/>
    </location>
</feature>
<evidence type="ECO:0008006" key="5">
    <source>
        <dbReference type="Google" id="ProtNLM"/>
    </source>
</evidence>
<feature type="transmembrane region" description="Helical" evidence="2">
    <location>
        <begin position="214"/>
        <end position="233"/>
    </location>
</feature>
<dbReference type="InterPro" id="IPR011047">
    <property type="entry name" value="Quinoprotein_ADH-like_sf"/>
</dbReference>